<accession>A0A1X0NAX8</accession>
<protein>
    <submittedName>
        <fullName evidence="2">Uncharacterized protein</fullName>
    </submittedName>
</protein>
<proteinExistence type="predicted"/>
<keyword evidence="3" id="KW-1185">Reference proteome</keyword>
<keyword evidence="1" id="KW-0812">Transmembrane</keyword>
<evidence type="ECO:0000313" key="2">
    <source>
        <dbReference type="EMBL" id="ORC61341.1"/>
    </source>
</evidence>
<dbReference type="AlphaFoldDB" id="A0A1X0NAX8"/>
<comment type="caution">
    <text evidence="2">The sequence shown here is derived from an EMBL/GenBank/DDBJ whole genome shotgun (WGS) entry which is preliminary data.</text>
</comment>
<dbReference type="STRING" id="1958950.BZK31_03265"/>
<evidence type="ECO:0000313" key="3">
    <source>
        <dbReference type="Proteomes" id="UP000192815"/>
    </source>
</evidence>
<organism evidence="2 3">
    <name type="scientific">Pseudomonas floridensis</name>
    <dbReference type="NCBI Taxonomy" id="1958950"/>
    <lineage>
        <taxon>Bacteria</taxon>
        <taxon>Pseudomonadati</taxon>
        <taxon>Pseudomonadota</taxon>
        <taxon>Gammaproteobacteria</taxon>
        <taxon>Pseudomonadales</taxon>
        <taxon>Pseudomonadaceae</taxon>
        <taxon>Pseudomonas</taxon>
    </lineage>
</organism>
<dbReference type="Proteomes" id="UP000192815">
    <property type="component" value="Unassembled WGS sequence"/>
</dbReference>
<dbReference type="RefSeq" id="WP_083181230.1">
    <property type="nucleotide sequence ID" value="NZ_CBCRZR010000003.1"/>
</dbReference>
<feature type="transmembrane region" description="Helical" evidence="1">
    <location>
        <begin position="6"/>
        <end position="24"/>
    </location>
</feature>
<dbReference type="EMBL" id="MUIO01000010">
    <property type="protein sequence ID" value="ORC61341.1"/>
    <property type="molecule type" value="Genomic_DNA"/>
</dbReference>
<keyword evidence="1" id="KW-1133">Transmembrane helix</keyword>
<reference evidence="3" key="1">
    <citation type="submission" date="2017-02" db="EMBL/GenBank/DDBJ databases">
        <title>Pseudomonas floridae sp. nov., a novel pathogenic bacterial species isolated from tomato.</title>
        <authorList>
            <person name="Timilsina S."/>
            <person name="Vallad G.E."/>
            <person name="Jones J.B."/>
        </authorList>
    </citation>
    <scope>NUCLEOTIDE SEQUENCE [LARGE SCALE GENOMIC DNA]</scope>
    <source>
        <strain evidence="3">GEV388</strain>
    </source>
</reference>
<gene>
    <name evidence="2" type="ORF">BZK31_03265</name>
</gene>
<sequence length="95" mass="11009">MDTTQALSLVFILCWAVVLLWIGYRYGHSDGQQKGKQVAVVEHEESLNELTRRMGEVRLLNRRLLDHFDLLESRLLNLEAPEEKTPACRLMERAS</sequence>
<evidence type="ECO:0000256" key="1">
    <source>
        <dbReference type="SAM" id="Phobius"/>
    </source>
</evidence>
<name>A0A1X0NAX8_9PSED</name>
<dbReference type="OrthoDB" id="7008625at2"/>
<keyword evidence="1" id="KW-0472">Membrane</keyword>